<dbReference type="EMBL" id="FUZU01000002">
    <property type="protein sequence ID" value="SKC73587.1"/>
    <property type="molecule type" value="Genomic_DNA"/>
</dbReference>
<reference evidence="1 2" key="1">
    <citation type="submission" date="2017-02" db="EMBL/GenBank/DDBJ databases">
        <authorList>
            <person name="Peterson S.W."/>
        </authorList>
    </citation>
    <scope>NUCLEOTIDE SEQUENCE [LARGE SCALE GENOMIC DNA]</scope>
    <source>
        <strain evidence="1 2">DSM 25262</strain>
    </source>
</reference>
<dbReference type="RefSeq" id="WP_079687519.1">
    <property type="nucleotide sequence ID" value="NZ_FUZU01000002.1"/>
</dbReference>
<gene>
    <name evidence="1" type="ORF">SAMN05660236_2949</name>
</gene>
<keyword evidence="2" id="KW-1185">Reference proteome</keyword>
<dbReference type="Proteomes" id="UP000190961">
    <property type="component" value="Unassembled WGS sequence"/>
</dbReference>
<dbReference type="OrthoDB" id="106887at2"/>
<accession>A0A1T5LC12</accession>
<organism evidence="1 2">
    <name type="scientific">Ohtaekwangia koreensis</name>
    <dbReference type="NCBI Taxonomy" id="688867"/>
    <lineage>
        <taxon>Bacteria</taxon>
        <taxon>Pseudomonadati</taxon>
        <taxon>Bacteroidota</taxon>
        <taxon>Cytophagia</taxon>
        <taxon>Cytophagales</taxon>
        <taxon>Fulvivirgaceae</taxon>
        <taxon>Ohtaekwangia</taxon>
    </lineage>
</organism>
<evidence type="ECO:0000313" key="1">
    <source>
        <dbReference type="EMBL" id="SKC73587.1"/>
    </source>
</evidence>
<sequence>MSYPQELLPKYNYKSNIEVERLLLSHPSASLLRKSADGADLSDLKVRDVFPNRGSLYGFSTYFFGEFLNDHIKYKTKTRTYWKEGDACLKSKDVKYTNESSLVFPLYFKLKDCHELKIPLKKTENKLTQTVMSTLLVKHRPMLDNYWHFEFVVFDESGTEIDSSNLKEYHKKSALEFVEDQIMTLVDTNDASANKIQNPLYKKSPFQSFKALIESRFMYILAQIKDSFR</sequence>
<evidence type="ECO:0000313" key="2">
    <source>
        <dbReference type="Proteomes" id="UP000190961"/>
    </source>
</evidence>
<proteinExistence type="predicted"/>
<protein>
    <submittedName>
        <fullName evidence="1">Uncharacterized protein</fullName>
    </submittedName>
</protein>
<dbReference type="STRING" id="688867.SAMN05660236_2949"/>
<dbReference type="AlphaFoldDB" id="A0A1T5LC12"/>
<name>A0A1T5LC12_9BACT</name>